<name>A0AAV0U0D1_9STRA</name>
<organism evidence="2 3">
    <name type="scientific">Peronospora destructor</name>
    <dbReference type="NCBI Taxonomy" id="86335"/>
    <lineage>
        <taxon>Eukaryota</taxon>
        <taxon>Sar</taxon>
        <taxon>Stramenopiles</taxon>
        <taxon>Oomycota</taxon>
        <taxon>Peronosporomycetes</taxon>
        <taxon>Peronosporales</taxon>
        <taxon>Peronosporaceae</taxon>
        <taxon>Peronospora</taxon>
    </lineage>
</organism>
<sequence length="144" mass="15319">MSDTPIQSPSPSTSTSSQCSIVLGRPPLGWQNKLMVSLGEDTNDQPEHRFDSLAPSSGETSPLSPTNAAAVNRKNHGTPRFALESSPSPRSSTGSDSENSLLDAVVPVNAKEQIMAAATSQQLPPDPRMWFQRPAAMTSTALSW</sequence>
<feature type="compositionally biased region" description="Low complexity" evidence="1">
    <location>
        <begin position="1"/>
        <end position="21"/>
    </location>
</feature>
<feature type="compositionally biased region" description="Low complexity" evidence="1">
    <location>
        <begin position="85"/>
        <end position="97"/>
    </location>
</feature>
<gene>
    <name evidence="2" type="ORF">PDE001_LOCUS4474</name>
</gene>
<evidence type="ECO:0000313" key="2">
    <source>
        <dbReference type="EMBL" id="CAI5730327.1"/>
    </source>
</evidence>
<accession>A0AAV0U0D1</accession>
<keyword evidence="3" id="KW-1185">Reference proteome</keyword>
<dbReference type="AlphaFoldDB" id="A0AAV0U0D1"/>
<feature type="region of interest" description="Disordered" evidence="1">
    <location>
        <begin position="1"/>
        <end position="24"/>
    </location>
</feature>
<feature type="compositionally biased region" description="Polar residues" evidence="1">
    <location>
        <begin position="54"/>
        <end position="69"/>
    </location>
</feature>
<proteinExistence type="predicted"/>
<dbReference type="EMBL" id="CANTFM010000807">
    <property type="protein sequence ID" value="CAI5730327.1"/>
    <property type="molecule type" value="Genomic_DNA"/>
</dbReference>
<comment type="caution">
    <text evidence="2">The sequence shown here is derived from an EMBL/GenBank/DDBJ whole genome shotgun (WGS) entry which is preliminary data.</text>
</comment>
<evidence type="ECO:0000313" key="3">
    <source>
        <dbReference type="Proteomes" id="UP001162029"/>
    </source>
</evidence>
<feature type="region of interest" description="Disordered" evidence="1">
    <location>
        <begin position="36"/>
        <end position="101"/>
    </location>
</feature>
<evidence type="ECO:0000256" key="1">
    <source>
        <dbReference type="SAM" id="MobiDB-lite"/>
    </source>
</evidence>
<dbReference type="Proteomes" id="UP001162029">
    <property type="component" value="Unassembled WGS sequence"/>
</dbReference>
<reference evidence="2" key="1">
    <citation type="submission" date="2022-12" db="EMBL/GenBank/DDBJ databases">
        <authorList>
            <person name="Webb A."/>
        </authorList>
    </citation>
    <scope>NUCLEOTIDE SEQUENCE</scope>
    <source>
        <strain evidence="2">Pd1</strain>
    </source>
</reference>
<protein>
    <submittedName>
        <fullName evidence="2">Uncharacterized protein</fullName>
    </submittedName>
</protein>